<protein>
    <recommendedName>
        <fullName evidence="4">Lipoprotein</fullName>
    </recommendedName>
</protein>
<organism evidence="2 3">
    <name type="scientific">Burkholderia mayonis</name>
    <dbReference type="NCBI Taxonomy" id="1385591"/>
    <lineage>
        <taxon>Bacteria</taxon>
        <taxon>Pseudomonadati</taxon>
        <taxon>Pseudomonadota</taxon>
        <taxon>Betaproteobacteria</taxon>
        <taxon>Burkholderiales</taxon>
        <taxon>Burkholderiaceae</taxon>
        <taxon>Burkholderia</taxon>
        <taxon>pseudomallei group</taxon>
    </lineage>
</organism>
<keyword evidence="1" id="KW-1133">Transmembrane helix</keyword>
<feature type="transmembrane region" description="Helical" evidence="1">
    <location>
        <begin position="105"/>
        <end position="129"/>
    </location>
</feature>
<feature type="transmembrane region" description="Helical" evidence="1">
    <location>
        <begin position="40"/>
        <end position="60"/>
    </location>
</feature>
<dbReference type="Proteomes" id="UP000062519">
    <property type="component" value="Chromosome 2"/>
</dbReference>
<reference evidence="2 3" key="1">
    <citation type="submission" date="2015-12" db="EMBL/GenBank/DDBJ databases">
        <title>Diversity of Burkholderia near neighbor genomes.</title>
        <authorList>
            <person name="Sahl J."/>
            <person name="Wagner D."/>
            <person name="Keim P."/>
        </authorList>
    </citation>
    <scope>NUCLEOTIDE SEQUENCE [LARGE SCALE GENOMIC DNA]</scope>
    <source>
        <strain evidence="2 3">BDU6</strain>
    </source>
</reference>
<feature type="transmembrane region" description="Helical" evidence="1">
    <location>
        <begin position="141"/>
        <end position="165"/>
    </location>
</feature>
<feature type="transmembrane region" description="Helical" evidence="1">
    <location>
        <begin position="15"/>
        <end position="34"/>
    </location>
</feature>
<dbReference type="AlphaFoldDB" id="A0A1B4FNE7"/>
<evidence type="ECO:0000313" key="2">
    <source>
        <dbReference type="EMBL" id="AOJ05182.1"/>
    </source>
</evidence>
<keyword evidence="3" id="KW-1185">Reference proteome</keyword>
<dbReference type="EMBL" id="CP013387">
    <property type="protein sequence ID" value="AOJ05182.1"/>
    <property type="molecule type" value="Genomic_DNA"/>
</dbReference>
<feature type="transmembrane region" description="Helical" evidence="1">
    <location>
        <begin position="67"/>
        <end position="85"/>
    </location>
</feature>
<dbReference type="KEGG" id="buu:WS70_26080"/>
<feature type="transmembrane region" description="Helical" evidence="1">
    <location>
        <begin position="171"/>
        <end position="188"/>
    </location>
</feature>
<sequence length="210" mass="22505">MFRASSIGFDRARSVRVVLHALAGWVACVLPIAASHTPTFWAWNALPALALAGVGTMRAWRDVRAGVLPIAGAAVLSGALLADFASTYPEAVLALCSRASFVDDWILHVRLFPFTAAAMLGLSILSVHGERKRGVRPLRRIVDVAVALGTMMFAMSLSAMLLTTWADLVDWPWGANGLVCSMLVGMMLHHVAMRAMDDAITVARASHAIN</sequence>
<name>A0A1B4FNE7_9BURK</name>
<evidence type="ECO:0000256" key="1">
    <source>
        <dbReference type="SAM" id="Phobius"/>
    </source>
</evidence>
<gene>
    <name evidence="2" type="ORF">WS70_26080</name>
</gene>
<proteinExistence type="predicted"/>
<keyword evidence="1" id="KW-0472">Membrane</keyword>
<dbReference type="PROSITE" id="PS51257">
    <property type="entry name" value="PROKAR_LIPOPROTEIN"/>
    <property type="match status" value="1"/>
</dbReference>
<dbReference type="RefSeq" id="WP_059472804.1">
    <property type="nucleotide sequence ID" value="NZ_CP013387.1"/>
</dbReference>
<accession>A0A1B4FNE7</accession>
<keyword evidence="1" id="KW-0812">Transmembrane</keyword>
<evidence type="ECO:0008006" key="4">
    <source>
        <dbReference type="Google" id="ProtNLM"/>
    </source>
</evidence>
<evidence type="ECO:0000313" key="3">
    <source>
        <dbReference type="Proteomes" id="UP000062519"/>
    </source>
</evidence>